<accession>A0A7D5Z4N4</accession>
<keyword evidence="3" id="KW-0804">Transcription</keyword>
<dbReference type="Proteomes" id="UP000510822">
    <property type="component" value="Chromosome"/>
</dbReference>
<gene>
    <name evidence="6" type="ORF">HZU75_05710</name>
</gene>
<evidence type="ECO:0000256" key="2">
    <source>
        <dbReference type="ARBA" id="ARBA00023125"/>
    </source>
</evidence>
<protein>
    <submittedName>
        <fullName evidence="6">TetR/AcrR family transcriptional regulator</fullName>
    </submittedName>
</protein>
<dbReference type="InterPro" id="IPR036271">
    <property type="entry name" value="Tet_transcr_reg_TetR-rel_C_sf"/>
</dbReference>
<dbReference type="GO" id="GO:0000976">
    <property type="term" value="F:transcription cis-regulatory region binding"/>
    <property type="evidence" value="ECO:0007669"/>
    <property type="project" value="TreeGrafter"/>
</dbReference>
<dbReference type="PANTHER" id="PTHR30055">
    <property type="entry name" value="HTH-TYPE TRANSCRIPTIONAL REGULATOR RUTR"/>
    <property type="match status" value="1"/>
</dbReference>
<evidence type="ECO:0000256" key="1">
    <source>
        <dbReference type="ARBA" id="ARBA00023015"/>
    </source>
</evidence>
<dbReference type="KEGG" id="cfon:HZU75_05710"/>
<proteinExistence type="predicted"/>
<feature type="DNA-binding region" description="H-T-H motif" evidence="4">
    <location>
        <begin position="50"/>
        <end position="69"/>
    </location>
</feature>
<dbReference type="EMBL" id="CP058952">
    <property type="protein sequence ID" value="QLI81063.1"/>
    <property type="molecule type" value="Genomic_DNA"/>
</dbReference>
<dbReference type="AlphaFoldDB" id="A0A7D5Z4N4"/>
<keyword evidence="1" id="KW-0805">Transcription regulation</keyword>
<feature type="domain" description="HTH tetR-type" evidence="5">
    <location>
        <begin position="27"/>
        <end position="87"/>
    </location>
</feature>
<dbReference type="Pfam" id="PF00440">
    <property type="entry name" value="TetR_N"/>
    <property type="match status" value="1"/>
</dbReference>
<evidence type="ECO:0000256" key="4">
    <source>
        <dbReference type="PROSITE-ProRule" id="PRU00335"/>
    </source>
</evidence>
<evidence type="ECO:0000259" key="5">
    <source>
        <dbReference type="PROSITE" id="PS50977"/>
    </source>
</evidence>
<evidence type="ECO:0000313" key="7">
    <source>
        <dbReference type="Proteomes" id="UP000510822"/>
    </source>
</evidence>
<dbReference type="PROSITE" id="PS50977">
    <property type="entry name" value="HTH_TETR_2"/>
    <property type="match status" value="1"/>
</dbReference>
<keyword evidence="2 4" id="KW-0238">DNA-binding</keyword>
<dbReference type="PRINTS" id="PR00455">
    <property type="entry name" value="HTHTETR"/>
</dbReference>
<keyword evidence="7" id="KW-1185">Reference proteome</keyword>
<dbReference type="SUPFAM" id="SSF46689">
    <property type="entry name" value="Homeodomain-like"/>
    <property type="match status" value="1"/>
</dbReference>
<evidence type="ECO:0000313" key="6">
    <source>
        <dbReference type="EMBL" id="QLI81063.1"/>
    </source>
</evidence>
<dbReference type="Gene3D" id="1.10.357.10">
    <property type="entry name" value="Tetracycline Repressor, domain 2"/>
    <property type="match status" value="1"/>
</dbReference>
<evidence type="ECO:0000256" key="3">
    <source>
        <dbReference type="ARBA" id="ARBA00023163"/>
    </source>
</evidence>
<dbReference type="InterPro" id="IPR050109">
    <property type="entry name" value="HTH-type_TetR-like_transc_reg"/>
</dbReference>
<dbReference type="InterPro" id="IPR001647">
    <property type="entry name" value="HTH_TetR"/>
</dbReference>
<sequence length="224" mass="25546">MIINERSFIYCDELMNCPIKRWTRRKEARPEEILLAALALFVEKGYAATKIEDIARAAGVTRGTPYLYFANKEEIFTAVIRQLLLPKLPLGSAIVDEWQGSARDLLKQLFHTWWSVMGESQLSALPKLMIAEAGNFPDVLKLYHDEFIVPGNELIRRTLELGVARGEFVVKDLDYALHILSAPIVMAMLWQHSLCRCSPEQMEPTRYLEATLDILLNGLLQRKG</sequence>
<dbReference type="RefSeq" id="WP_180308194.1">
    <property type="nucleotide sequence ID" value="NZ_CP058952.1"/>
</dbReference>
<dbReference type="InterPro" id="IPR011075">
    <property type="entry name" value="TetR_C"/>
</dbReference>
<dbReference type="Pfam" id="PF16859">
    <property type="entry name" value="TetR_C_11"/>
    <property type="match status" value="1"/>
</dbReference>
<dbReference type="InterPro" id="IPR009057">
    <property type="entry name" value="Homeodomain-like_sf"/>
</dbReference>
<dbReference type="SUPFAM" id="SSF48498">
    <property type="entry name" value="Tetracyclin repressor-like, C-terminal domain"/>
    <property type="match status" value="1"/>
</dbReference>
<name>A0A7D5Z4N4_9NEIS</name>
<dbReference type="PANTHER" id="PTHR30055:SF146">
    <property type="entry name" value="HTH-TYPE TRANSCRIPTIONAL DUAL REGULATOR CECR"/>
    <property type="match status" value="1"/>
</dbReference>
<dbReference type="GO" id="GO:0003700">
    <property type="term" value="F:DNA-binding transcription factor activity"/>
    <property type="evidence" value="ECO:0007669"/>
    <property type="project" value="TreeGrafter"/>
</dbReference>
<organism evidence="6 7">
    <name type="scientific">Chitinibacter fontanus</name>
    <dbReference type="NCBI Taxonomy" id="1737446"/>
    <lineage>
        <taxon>Bacteria</taxon>
        <taxon>Pseudomonadati</taxon>
        <taxon>Pseudomonadota</taxon>
        <taxon>Betaproteobacteria</taxon>
        <taxon>Neisseriales</taxon>
        <taxon>Chitinibacteraceae</taxon>
        <taxon>Chitinibacter</taxon>
    </lineage>
</organism>
<reference evidence="6 7" key="1">
    <citation type="journal article" date="2016" name="Int. J. Syst. Evol. Microbiol.">
        <title>Chitinibacter fontanus sp. nov., isolated from a spring.</title>
        <authorList>
            <person name="Sheu S.Y."/>
            <person name="Li Y.S."/>
            <person name="Young C.C."/>
            <person name="Chen W.M."/>
        </authorList>
    </citation>
    <scope>NUCLEOTIDE SEQUENCE [LARGE SCALE GENOMIC DNA]</scope>
    <source>
        <strain evidence="6 7">STM-7</strain>
    </source>
</reference>